<accession>A0A968GCF7</accession>
<dbReference type="Proteomes" id="UP000711995">
    <property type="component" value="Unassembled WGS sequence"/>
</dbReference>
<protein>
    <submittedName>
        <fullName evidence="1">Alpha/beta hydrolase</fullName>
    </submittedName>
</protein>
<dbReference type="RefSeq" id="WP_167699989.1">
    <property type="nucleotide sequence ID" value="NZ_CP118174.1"/>
</dbReference>
<dbReference type="InterPro" id="IPR000801">
    <property type="entry name" value="Esterase-like"/>
</dbReference>
<dbReference type="GO" id="GO:0016787">
    <property type="term" value="F:hydrolase activity"/>
    <property type="evidence" value="ECO:0007669"/>
    <property type="project" value="UniProtKB-KW"/>
</dbReference>
<name>A0A968GCF7_9SPIO</name>
<dbReference type="PANTHER" id="PTHR48098">
    <property type="entry name" value="ENTEROCHELIN ESTERASE-RELATED"/>
    <property type="match status" value="1"/>
</dbReference>
<dbReference type="SUPFAM" id="SSF53474">
    <property type="entry name" value="alpha/beta-Hydrolases"/>
    <property type="match status" value="1"/>
</dbReference>
<dbReference type="Pfam" id="PF00756">
    <property type="entry name" value="Esterase"/>
    <property type="match status" value="1"/>
</dbReference>
<dbReference type="InterPro" id="IPR029058">
    <property type="entry name" value="AB_hydrolase_fold"/>
</dbReference>
<gene>
    <name evidence="1" type="ORF">HCT14_02525</name>
</gene>
<organism evidence="1 2">
    <name type="scientific">Entomospira entomophila</name>
    <dbReference type="NCBI Taxonomy" id="2719988"/>
    <lineage>
        <taxon>Bacteria</taxon>
        <taxon>Pseudomonadati</taxon>
        <taxon>Spirochaetota</taxon>
        <taxon>Spirochaetia</taxon>
        <taxon>Spirochaetales</taxon>
        <taxon>Spirochaetaceae</taxon>
        <taxon>Entomospira</taxon>
    </lineage>
</organism>
<dbReference type="AlphaFoldDB" id="A0A968GCF7"/>
<keyword evidence="1" id="KW-0378">Hydrolase</keyword>
<dbReference type="EMBL" id="JAATLJ010000001">
    <property type="protein sequence ID" value="NIZ40389.1"/>
    <property type="molecule type" value="Genomic_DNA"/>
</dbReference>
<evidence type="ECO:0000313" key="1">
    <source>
        <dbReference type="EMBL" id="NIZ40389.1"/>
    </source>
</evidence>
<dbReference type="Gene3D" id="3.40.50.1820">
    <property type="entry name" value="alpha/beta hydrolase"/>
    <property type="match status" value="1"/>
</dbReference>
<evidence type="ECO:0000313" key="2">
    <source>
        <dbReference type="Proteomes" id="UP000711995"/>
    </source>
</evidence>
<sequence length="259" mass="30428">MKYSYESISISPMPFLRKRDIKVYLPINYHQTKRLFPVIYLHDGEKFMASAEIFDDQQWNIQPFLEQNGEFIIVSIASVPEYQLSEYAPFPIEEDALHFLNNQNIPIQQHRPEGAGYIAWIVQELKPFIDKHYQSNPHKSGLAGINMGAVVSLYAQLKYPDIFLFSGILAPSYWFSPENLKNFIKRSSMTPKNSIYTYEDFHSATHGSHRKYFLEISDLLQFKTPSKIHIDQHSSREYHTHNIPNYFIQSMFHHFKTTL</sequence>
<proteinExistence type="predicted"/>
<dbReference type="PANTHER" id="PTHR48098:SF6">
    <property type="entry name" value="FERRI-BACILLIBACTIN ESTERASE BESA"/>
    <property type="match status" value="1"/>
</dbReference>
<keyword evidence="2" id="KW-1185">Reference proteome</keyword>
<dbReference type="InterPro" id="IPR050583">
    <property type="entry name" value="Mycobacterial_A85_antigen"/>
</dbReference>
<comment type="caution">
    <text evidence="1">The sequence shown here is derived from an EMBL/GenBank/DDBJ whole genome shotgun (WGS) entry which is preliminary data.</text>
</comment>
<reference evidence="1 2" key="1">
    <citation type="submission" date="2020-03" db="EMBL/GenBank/DDBJ databases">
        <title>Spirochaetal bacteria isolated from arthropods constitute a novel genus Entomospira genus novum within the order Spirochaetales.</title>
        <authorList>
            <person name="Grana-Miraglia L."/>
            <person name="Sikutova S."/>
            <person name="Fingerle V."/>
            <person name="Sing A."/>
            <person name="Castillo-Ramirez S."/>
            <person name="Margos G."/>
            <person name="Rudolf I."/>
        </authorList>
    </citation>
    <scope>NUCLEOTIDE SEQUENCE [LARGE SCALE GENOMIC DNA]</scope>
    <source>
        <strain evidence="1 2">BR193</strain>
    </source>
</reference>